<feature type="domain" description="Methyl-accepting transducer" evidence="7">
    <location>
        <begin position="299"/>
        <end position="542"/>
    </location>
</feature>
<keyword evidence="6" id="KW-1133">Transmembrane helix</keyword>
<accession>A0ABT7AL01</accession>
<dbReference type="InterPro" id="IPR004089">
    <property type="entry name" value="MCPsignal_dom"/>
</dbReference>
<evidence type="ECO:0000256" key="3">
    <source>
        <dbReference type="ARBA" id="ARBA00023224"/>
    </source>
</evidence>
<reference evidence="10 11" key="1">
    <citation type="submission" date="2023-05" db="EMBL/GenBank/DDBJ databases">
        <title>Chelatococcus sp. nov., a moderately thermophilic bacterium isolated from hot spring microbial mat.</title>
        <authorList>
            <person name="Hu C.-J."/>
            <person name="Li W.-J."/>
        </authorList>
    </citation>
    <scope>NUCLEOTIDE SEQUENCE [LARGE SCALE GENOMIC DNA]</scope>
    <source>
        <strain evidence="10 11">SYSU G07232</strain>
    </source>
</reference>
<keyword evidence="6" id="KW-0812">Transmembrane</keyword>
<keyword evidence="11" id="KW-1185">Reference proteome</keyword>
<evidence type="ECO:0000259" key="7">
    <source>
        <dbReference type="PROSITE" id="PS50111"/>
    </source>
</evidence>
<evidence type="ECO:0000256" key="4">
    <source>
        <dbReference type="ARBA" id="ARBA00029447"/>
    </source>
</evidence>
<dbReference type="EMBL" id="JASJEV010000010">
    <property type="protein sequence ID" value="MDJ1159504.1"/>
    <property type="molecule type" value="Genomic_DNA"/>
</dbReference>
<protein>
    <submittedName>
        <fullName evidence="10">HAMP domain-containing methyl-accepting chemotaxis protein</fullName>
    </submittedName>
</protein>
<dbReference type="InterPro" id="IPR000727">
    <property type="entry name" value="T_SNARE_dom"/>
</dbReference>
<evidence type="ECO:0000256" key="2">
    <source>
        <dbReference type="ARBA" id="ARBA00022519"/>
    </source>
</evidence>
<comment type="caution">
    <text evidence="10">The sequence shown here is derived from an EMBL/GenBank/DDBJ whole genome shotgun (WGS) entry which is preliminary data.</text>
</comment>
<dbReference type="SUPFAM" id="SSF58104">
    <property type="entry name" value="Methyl-accepting chemotaxis protein (MCP) signaling domain"/>
    <property type="match status" value="1"/>
</dbReference>
<dbReference type="SMART" id="SM00304">
    <property type="entry name" value="HAMP"/>
    <property type="match status" value="2"/>
</dbReference>
<dbReference type="RefSeq" id="WP_283741504.1">
    <property type="nucleotide sequence ID" value="NZ_JASJEV010000010.1"/>
</dbReference>
<evidence type="ECO:0000259" key="8">
    <source>
        <dbReference type="PROSITE" id="PS50192"/>
    </source>
</evidence>
<organism evidence="10 11">
    <name type="scientific">Chelatococcus albus</name>
    <dbReference type="NCBI Taxonomy" id="3047466"/>
    <lineage>
        <taxon>Bacteria</taxon>
        <taxon>Pseudomonadati</taxon>
        <taxon>Pseudomonadota</taxon>
        <taxon>Alphaproteobacteria</taxon>
        <taxon>Hyphomicrobiales</taxon>
        <taxon>Chelatococcaceae</taxon>
        <taxon>Chelatococcus</taxon>
    </lineage>
</organism>
<comment type="similarity">
    <text evidence="4">Belongs to the methyl-accepting chemotaxis (MCP) protein family.</text>
</comment>
<dbReference type="InterPro" id="IPR003660">
    <property type="entry name" value="HAMP_dom"/>
</dbReference>
<gene>
    <name evidence="10" type="ORF">QNA08_14805</name>
</gene>
<sequence length="562" mass="60582">MRLRFSIGTKVSFALGLLGLVMLAVVAQGYVLADKVRHVVPELHASALNALYAQRLETRLNQAIREAQSIYLARDGGGLERYGQKVLKALDDMEQTLTAWSNLPDAGMTTAHERTRALVRRFIDSRRGHMRKLAEEGLQAGWNIASEKAFLDLRSELAEVLGVLIEESDRAMHLANATIKADSERMRTFVVGFSVVLLTLALALALAFTRVGVTRPLRIMARRMLRLADGDTAIDAGPVHRGDELGDMARALLVLRDAVRRNNELVEEMKARDRREETLRREAAVKQEVEAFDEDLQRSVARLGEMIERMAASSEAMTHAAGAASSGTDSAAASARKAAEHVSSVAAAAEELSHTVDEVGRRVADAASIVHFAVLDTQQTNTTIEHLASSAQRIGDVVNLISQIAAQTNLLALNATIEAARAGDAGRGFAVVAAEVKALAAQTTRATEEIGDQVSGIQAATRQSIEALRDIQRKIGTIEEISLSIAATVQEQNASTHAIAGDIRSAAEGTAAMSMSLTDVRAATTRSSDSADTVVELARALDAEARRIRADIEQFFKTLRAA</sequence>
<name>A0ABT7AL01_9HYPH</name>
<dbReference type="Pfam" id="PF00672">
    <property type="entry name" value="HAMP"/>
    <property type="match status" value="1"/>
</dbReference>
<dbReference type="PROSITE" id="PS50111">
    <property type="entry name" value="CHEMOTAXIS_TRANSDUC_2"/>
    <property type="match status" value="1"/>
</dbReference>
<evidence type="ECO:0000256" key="1">
    <source>
        <dbReference type="ARBA" id="ARBA00004429"/>
    </source>
</evidence>
<dbReference type="PANTHER" id="PTHR32089:SF112">
    <property type="entry name" value="LYSOZYME-LIKE PROTEIN-RELATED"/>
    <property type="match status" value="1"/>
</dbReference>
<dbReference type="CDD" id="cd06225">
    <property type="entry name" value="HAMP"/>
    <property type="match status" value="1"/>
</dbReference>
<dbReference type="PANTHER" id="PTHR32089">
    <property type="entry name" value="METHYL-ACCEPTING CHEMOTAXIS PROTEIN MCPB"/>
    <property type="match status" value="1"/>
</dbReference>
<keyword evidence="3 5" id="KW-0807">Transducer</keyword>
<evidence type="ECO:0000313" key="11">
    <source>
        <dbReference type="Proteomes" id="UP001321492"/>
    </source>
</evidence>
<feature type="domain" description="T-SNARE coiled-coil homology" evidence="8">
    <location>
        <begin position="458"/>
        <end position="520"/>
    </location>
</feature>
<evidence type="ECO:0000256" key="5">
    <source>
        <dbReference type="PROSITE-ProRule" id="PRU00284"/>
    </source>
</evidence>
<comment type="subcellular location">
    <subcellularLocation>
        <location evidence="1">Cell inner membrane</location>
        <topology evidence="1">Multi-pass membrane protein</topology>
    </subcellularLocation>
</comment>
<dbReference type="Pfam" id="PF00015">
    <property type="entry name" value="MCPsignal"/>
    <property type="match status" value="1"/>
</dbReference>
<dbReference type="InterPro" id="IPR004090">
    <property type="entry name" value="Chemotax_Me-accpt_rcpt"/>
</dbReference>
<keyword evidence="6" id="KW-0472">Membrane</keyword>
<feature type="transmembrane region" description="Helical" evidence="6">
    <location>
        <begin position="189"/>
        <end position="213"/>
    </location>
</feature>
<dbReference type="Gene3D" id="1.10.287.950">
    <property type="entry name" value="Methyl-accepting chemotaxis protein"/>
    <property type="match status" value="1"/>
</dbReference>
<evidence type="ECO:0000256" key="6">
    <source>
        <dbReference type="SAM" id="Phobius"/>
    </source>
</evidence>
<dbReference type="Proteomes" id="UP001321492">
    <property type="component" value="Unassembled WGS sequence"/>
</dbReference>
<keyword evidence="2" id="KW-0997">Cell inner membrane</keyword>
<dbReference type="PRINTS" id="PR00260">
    <property type="entry name" value="CHEMTRNSDUCR"/>
</dbReference>
<feature type="domain" description="HAMP" evidence="9">
    <location>
        <begin position="211"/>
        <end position="264"/>
    </location>
</feature>
<dbReference type="Gene3D" id="6.10.340.10">
    <property type="match status" value="1"/>
</dbReference>
<evidence type="ECO:0000313" key="10">
    <source>
        <dbReference type="EMBL" id="MDJ1159504.1"/>
    </source>
</evidence>
<keyword evidence="2" id="KW-1003">Cell membrane</keyword>
<dbReference type="PROSITE" id="PS50885">
    <property type="entry name" value="HAMP"/>
    <property type="match status" value="1"/>
</dbReference>
<evidence type="ECO:0000259" key="9">
    <source>
        <dbReference type="PROSITE" id="PS50885"/>
    </source>
</evidence>
<proteinExistence type="inferred from homology"/>
<dbReference type="PROSITE" id="PS50192">
    <property type="entry name" value="T_SNARE"/>
    <property type="match status" value="1"/>
</dbReference>
<dbReference type="SMART" id="SM00283">
    <property type="entry name" value="MA"/>
    <property type="match status" value="1"/>
</dbReference>